<keyword evidence="1" id="KW-0812">Transmembrane</keyword>
<dbReference type="AlphaFoldDB" id="A0A3D5J111"/>
<proteinExistence type="predicted"/>
<feature type="transmembrane region" description="Helical" evidence="1">
    <location>
        <begin position="66"/>
        <end position="85"/>
    </location>
</feature>
<evidence type="ECO:0000313" key="3">
    <source>
        <dbReference type="Proteomes" id="UP000264330"/>
    </source>
</evidence>
<keyword evidence="1" id="KW-1133">Transmembrane helix</keyword>
<protein>
    <recommendedName>
        <fullName evidence="4">DoxX family protein</fullName>
    </recommendedName>
</protein>
<evidence type="ECO:0000313" key="2">
    <source>
        <dbReference type="EMBL" id="HCV80956.1"/>
    </source>
</evidence>
<dbReference type="Proteomes" id="UP000264330">
    <property type="component" value="Unassembled WGS sequence"/>
</dbReference>
<comment type="caution">
    <text evidence="2">The sequence shown here is derived from an EMBL/GenBank/DDBJ whole genome shotgun (WGS) entry which is preliminary data.</text>
</comment>
<name>A0A3D5J111_9FLAO</name>
<feature type="transmembrane region" description="Helical" evidence="1">
    <location>
        <begin position="112"/>
        <end position="131"/>
    </location>
</feature>
<feature type="transmembrane region" description="Helical" evidence="1">
    <location>
        <begin position="159"/>
        <end position="178"/>
    </location>
</feature>
<feature type="transmembrane region" description="Helical" evidence="1">
    <location>
        <begin position="90"/>
        <end position="106"/>
    </location>
</feature>
<accession>A0A3D5J111</accession>
<dbReference type="RefSeq" id="WP_272957794.1">
    <property type="nucleotide sequence ID" value="NZ_CAJXAW010000094.1"/>
</dbReference>
<sequence length="301" mass="35232">MKSNLIKKIIGVVKYLAIYYLSIKMICFGVPKLLFMQFRILHYESFLPLVEISKYQHMWSFFGRSYNYNIFIGLAELLIGILIVFRRTRLIALLLSIGICLNILILNIEFEIYFAISHIILDLVLTILLLFEYRKDLYKFFILNSGKFKTSLLPKKKGFVHKLPFLYIFMLPIGYGIFSYNIKSKVDDTITGSYTIKEFKINYSDINITKGKLGSDPMLFLEYNQQAVISINDSIYYGAYSIFKREIRMYFDPPVDEINSITGRLDKENFTINGVVNDSIPVMINLERLSEKKDYLNSLYH</sequence>
<reference evidence="2 3" key="1">
    <citation type="journal article" date="2018" name="Nat. Biotechnol.">
        <title>A standardized bacterial taxonomy based on genome phylogeny substantially revises the tree of life.</title>
        <authorList>
            <person name="Parks D.H."/>
            <person name="Chuvochina M."/>
            <person name="Waite D.W."/>
            <person name="Rinke C."/>
            <person name="Skarshewski A."/>
            <person name="Chaumeil P.A."/>
            <person name="Hugenholtz P."/>
        </authorList>
    </citation>
    <scope>NUCLEOTIDE SEQUENCE [LARGE SCALE GENOMIC DNA]</scope>
    <source>
        <strain evidence="2">UBA9359</strain>
    </source>
</reference>
<gene>
    <name evidence="2" type="ORF">DGQ38_07900</name>
</gene>
<evidence type="ECO:0000256" key="1">
    <source>
        <dbReference type="SAM" id="Phobius"/>
    </source>
</evidence>
<dbReference type="EMBL" id="DPMF01000186">
    <property type="protein sequence ID" value="HCV80956.1"/>
    <property type="molecule type" value="Genomic_DNA"/>
</dbReference>
<keyword evidence="1" id="KW-0472">Membrane</keyword>
<organism evidence="2 3">
    <name type="scientific">Zunongwangia profunda</name>
    <dbReference type="NCBI Taxonomy" id="398743"/>
    <lineage>
        <taxon>Bacteria</taxon>
        <taxon>Pseudomonadati</taxon>
        <taxon>Bacteroidota</taxon>
        <taxon>Flavobacteriia</taxon>
        <taxon>Flavobacteriales</taxon>
        <taxon>Flavobacteriaceae</taxon>
        <taxon>Zunongwangia</taxon>
    </lineage>
</organism>
<evidence type="ECO:0008006" key="4">
    <source>
        <dbReference type="Google" id="ProtNLM"/>
    </source>
</evidence>
<feature type="transmembrane region" description="Helical" evidence="1">
    <location>
        <begin position="12"/>
        <end position="35"/>
    </location>
</feature>